<dbReference type="EMBL" id="CP021112">
    <property type="protein sequence ID" value="ARP97746.1"/>
    <property type="molecule type" value="Genomic_DNA"/>
</dbReference>
<dbReference type="Gene3D" id="3.40.50.880">
    <property type="match status" value="1"/>
</dbReference>
<dbReference type="InterPro" id="IPR025297">
    <property type="entry name" value="DUF4159"/>
</dbReference>
<dbReference type="RefSeq" id="WP_086086066.1">
    <property type="nucleotide sequence ID" value="NZ_CP021112.1"/>
</dbReference>
<dbReference type="PANTHER" id="PTHR37464:SF1">
    <property type="entry name" value="BLL2463 PROTEIN"/>
    <property type="match status" value="1"/>
</dbReference>
<evidence type="ECO:0000313" key="1">
    <source>
        <dbReference type="EMBL" id="ARP97746.1"/>
    </source>
</evidence>
<accession>A0A1W6ZK43</accession>
<dbReference type="OrthoDB" id="9773014at2"/>
<dbReference type="KEGG" id="psin:CAK95_00625"/>
<dbReference type="Pfam" id="PF07584">
    <property type="entry name" value="BatA"/>
    <property type="match status" value="1"/>
</dbReference>
<proteinExistence type="predicted"/>
<dbReference type="PANTHER" id="PTHR37464">
    <property type="entry name" value="BLL2463 PROTEIN"/>
    <property type="match status" value="1"/>
</dbReference>
<dbReference type="InterPro" id="IPR029062">
    <property type="entry name" value="Class_I_gatase-like"/>
</dbReference>
<reference evidence="1 2" key="1">
    <citation type="submission" date="2017-05" db="EMBL/GenBank/DDBJ databases">
        <title>Full genome sequence of Pseudorhodoplanes sinuspersici.</title>
        <authorList>
            <person name="Dastgheib S.M.M."/>
            <person name="Shavandi M."/>
            <person name="Tirandaz H."/>
        </authorList>
    </citation>
    <scope>NUCLEOTIDE SEQUENCE [LARGE SCALE GENOMIC DNA]</scope>
    <source>
        <strain evidence="1 2">RIPI110</strain>
    </source>
</reference>
<sequence>MIGGLPLGFAQPLVLLGLLSLPVLWWLLRLIPPRPQRLAFPPARLLFDIAPKEETPARTPWWLTLLRLSLAALLIFAAAGPLWNPSVATSGGSTPVALLIDDGWAAASTWDARIRTGEDILSRAEADGRSVAIIAMSEAGRGITLQTAAAARVQLRQLTPKPHAVERTEALPALSRFLNATPDAELVWLSDGTHLGRADEFISGLSGLIGSRTMTVVEGGVPQTLALNAANNAAGALTVKIQRATAGAAQGGIVRALDLKSLPLGEARFDIKAGEREAAATFDLPVEIRNDIARLEIAGERSAGAVQLLDKRWRRRSVGVITGATADTAQPLLASTFYLQRALSPFADVRMGDRVSPSDAVSRFLDQNIPMLILADVGNVVGTARERLTKWVEDGGVLVRFAGPRLAASDDDLVPVRLRRGGRTLGGSLSWEKPQPLSAFAHDGPFGGMAVPGDVTVSRQVLAEPDAGLAERSWATLNDGTPLVTGARRGKGMVVLFHVTADTRWSDLPLSGAFVDMLKRLVALAGSNVTAEQANTERDRETLAPARTLDGFGAFTAAPGSAKPVPANYASRATGEFPPGFYGPPEGLLAVNTLTAADTPEALDVSPLNARRDVYRLSEPVDLRGPIFLAGLALLLIDALVVFWLAGGISRLTRQRRRAAATGIAIALALSNMSFHSPAQAQTLPPQQRQAAAPAKPGLSAADEFAMKSALETKLAYVVTGDTETDAVSKAGLNGLTLFLAQRTALEAGEAVGLDISRDELNFFPLIYWPIVANAPKPSPEALARIDAYMKQGGTVLFDTRDAIMAPPGPGGESRSPGMMALRQILSALDIPELEPVSKDHVLTKTFFLLRDFPGRFNGGQLWVEALPAQDDPDSESETSRPARAGDGVSSILITSNDLAGAWAMRPDGQQMLPMVANEPRQREMAYRAGVNIVMYTLTGNYKADQVHIPALLERLGQ</sequence>
<dbReference type="NCBIfam" id="TIGR02226">
    <property type="entry name" value="two_anch"/>
    <property type="match status" value="1"/>
</dbReference>
<name>A0A1W6ZK43_9HYPH</name>
<dbReference type="Proteomes" id="UP000194137">
    <property type="component" value="Chromosome"/>
</dbReference>
<dbReference type="Pfam" id="PF13709">
    <property type="entry name" value="DUF4159"/>
    <property type="match status" value="1"/>
</dbReference>
<dbReference type="STRING" id="1235591.CAK95_00625"/>
<evidence type="ECO:0000313" key="2">
    <source>
        <dbReference type="Proteomes" id="UP000194137"/>
    </source>
</evidence>
<organism evidence="1 2">
    <name type="scientific">Pseudorhodoplanes sinuspersici</name>
    <dbReference type="NCBI Taxonomy" id="1235591"/>
    <lineage>
        <taxon>Bacteria</taxon>
        <taxon>Pseudomonadati</taxon>
        <taxon>Pseudomonadota</taxon>
        <taxon>Alphaproteobacteria</taxon>
        <taxon>Hyphomicrobiales</taxon>
        <taxon>Pseudorhodoplanes</taxon>
    </lineage>
</organism>
<dbReference type="CDD" id="cd03143">
    <property type="entry name" value="A4_beta-galactosidase_middle_domain"/>
    <property type="match status" value="1"/>
</dbReference>
<dbReference type="InterPro" id="IPR024163">
    <property type="entry name" value="Aerotolerance_reg_N"/>
</dbReference>
<dbReference type="InterPro" id="IPR011933">
    <property type="entry name" value="Double_TM_dom"/>
</dbReference>
<dbReference type="SUPFAM" id="SSF52317">
    <property type="entry name" value="Class I glutamine amidotransferase-like"/>
    <property type="match status" value="1"/>
</dbReference>
<dbReference type="AlphaFoldDB" id="A0A1W6ZK43"/>
<protein>
    <submittedName>
        <fullName evidence="1">LytTR family transcriptional regulator</fullName>
    </submittedName>
</protein>
<gene>
    <name evidence="1" type="ORF">CAK95_00625</name>
</gene>
<dbReference type="Gene3D" id="3.40.50.12140">
    <property type="entry name" value="Domain of unknown function DUF4159"/>
    <property type="match status" value="1"/>
</dbReference>
<keyword evidence="2" id="KW-1185">Reference proteome</keyword>